<evidence type="ECO:0000256" key="3">
    <source>
        <dbReference type="ARBA" id="ARBA00022989"/>
    </source>
</evidence>
<evidence type="ECO:0000256" key="7">
    <source>
        <dbReference type="SAM" id="Phobius"/>
    </source>
</evidence>
<accession>A0ABQ0ABR7</accession>
<proteinExistence type="predicted"/>
<organism evidence="9 10">
    <name type="scientific">Sessilibacter corallicola</name>
    <dbReference type="NCBI Taxonomy" id="2904075"/>
    <lineage>
        <taxon>Bacteria</taxon>
        <taxon>Pseudomonadati</taxon>
        <taxon>Pseudomonadota</taxon>
        <taxon>Gammaproteobacteria</taxon>
        <taxon>Cellvibrionales</taxon>
        <taxon>Cellvibrionaceae</taxon>
        <taxon>Sessilibacter</taxon>
    </lineage>
</organism>
<reference evidence="9 10" key="1">
    <citation type="submission" date="2024-04" db="EMBL/GenBank/DDBJ databases">
        <title>Draft genome sequence of Sessilibacter corallicola NBRC 116591.</title>
        <authorList>
            <person name="Miyakawa T."/>
            <person name="Kusuya Y."/>
            <person name="Miura T."/>
        </authorList>
    </citation>
    <scope>NUCLEOTIDE SEQUENCE [LARGE SCALE GENOMIC DNA]</scope>
    <source>
        <strain evidence="9 10">KU-00831-HH</strain>
    </source>
</reference>
<feature type="transmembrane region" description="Helical" evidence="7">
    <location>
        <begin position="215"/>
        <end position="236"/>
    </location>
</feature>
<dbReference type="Pfam" id="PF04116">
    <property type="entry name" value="FA_hydroxylase"/>
    <property type="match status" value="1"/>
</dbReference>
<evidence type="ECO:0000256" key="2">
    <source>
        <dbReference type="ARBA" id="ARBA00022692"/>
    </source>
</evidence>
<feature type="transmembrane region" description="Helical" evidence="7">
    <location>
        <begin position="242"/>
        <end position="257"/>
    </location>
</feature>
<dbReference type="EMBL" id="BAABWN010000009">
    <property type="protein sequence ID" value="GAA6169091.1"/>
    <property type="molecule type" value="Genomic_DNA"/>
</dbReference>
<dbReference type="InterPro" id="IPR051689">
    <property type="entry name" value="Sterol_desaturase/TMEM195"/>
</dbReference>
<protein>
    <recommendedName>
        <fullName evidence="8">Fatty acid hydroxylase domain-containing protein</fullName>
    </recommendedName>
</protein>
<evidence type="ECO:0000313" key="10">
    <source>
        <dbReference type="Proteomes" id="UP001465153"/>
    </source>
</evidence>
<comment type="caution">
    <text evidence="9">The sequence shown here is derived from an EMBL/GenBank/DDBJ whole genome shotgun (WGS) entry which is preliminary data.</text>
</comment>
<evidence type="ECO:0000256" key="6">
    <source>
        <dbReference type="ARBA" id="ARBA00023136"/>
    </source>
</evidence>
<evidence type="ECO:0000259" key="8">
    <source>
        <dbReference type="Pfam" id="PF04116"/>
    </source>
</evidence>
<feature type="transmembrane region" description="Helical" evidence="7">
    <location>
        <begin position="155"/>
        <end position="178"/>
    </location>
</feature>
<keyword evidence="6 7" id="KW-0472">Membrane</keyword>
<keyword evidence="3 7" id="KW-1133">Transmembrane helix</keyword>
<sequence length="265" mass="30560">MPLAMLGVSIEAYLGIYAIQLVYQHLIHTQHIPKLGWLEHFFYTPSHHRVHHACNKEYLDKNHGCFFIVFDKLFNTFAEEKTSIPTRYGTTHQVSNHTPSLINVFELKRLFRYLTHPKMSATKAIHAFFNSPDYESTHSEQPFNPRKMQDYSNSLDFMSVAFFLLGLVGAIYIAVTFIENVQELDLTCVVLFLLLAIGLIDLVSSHLNKKTHTGWLAIATTALIFVTLALQCQSYLSNLASFYYYTLMTCNLLYLHNKQYKYSKA</sequence>
<evidence type="ECO:0000256" key="5">
    <source>
        <dbReference type="ARBA" id="ARBA00023098"/>
    </source>
</evidence>
<dbReference type="PANTHER" id="PTHR21624">
    <property type="entry name" value="STEROL DESATURASE-RELATED PROTEIN"/>
    <property type="match status" value="1"/>
</dbReference>
<keyword evidence="10" id="KW-1185">Reference proteome</keyword>
<evidence type="ECO:0000313" key="9">
    <source>
        <dbReference type="EMBL" id="GAA6169091.1"/>
    </source>
</evidence>
<dbReference type="InterPro" id="IPR006694">
    <property type="entry name" value="Fatty_acid_hydroxylase"/>
</dbReference>
<comment type="subcellular location">
    <subcellularLocation>
        <location evidence="1">Endomembrane system</location>
        <topology evidence="1">Multi-pass membrane protein</topology>
    </subcellularLocation>
</comment>
<feature type="transmembrane region" description="Helical" evidence="7">
    <location>
        <begin position="184"/>
        <end position="203"/>
    </location>
</feature>
<gene>
    <name evidence="9" type="ORF">NBRC116591_29020</name>
</gene>
<evidence type="ECO:0000256" key="4">
    <source>
        <dbReference type="ARBA" id="ARBA00023002"/>
    </source>
</evidence>
<feature type="domain" description="Fatty acid hydroxylase" evidence="8">
    <location>
        <begin position="2"/>
        <end position="76"/>
    </location>
</feature>
<keyword evidence="2 7" id="KW-0812">Transmembrane</keyword>
<keyword evidence="5" id="KW-0443">Lipid metabolism</keyword>
<name>A0ABQ0ABR7_9GAMM</name>
<evidence type="ECO:0000256" key="1">
    <source>
        <dbReference type="ARBA" id="ARBA00004127"/>
    </source>
</evidence>
<keyword evidence="4" id="KW-0560">Oxidoreductase</keyword>
<dbReference type="Proteomes" id="UP001465153">
    <property type="component" value="Unassembled WGS sequence"/>
</dbReference>
<dbReference type="PANTHER" id="PTHR21624:SF1">
    <property type="entry name" value="ALKYLGLYCEROL MONOOXYGENASE"/>
    <property type="match status" value="1"/>
</dbReference>